<dbReference type="PANTHER" id="PTHR11048:SF28">
    <property type="entry name" value="4-HYDROXYBENZOATE POLYPRENYLTRANSFERASE, MITOCHONDRIAL"/>
    <property type="match status" value="1"/>
</dbReference>
<dbReference type="EMBL" id="KN837109">
    <property type="protein sequence ID" value="KIJ46015.1"/>
    <property type="molecule type" value="Genomic_DNA"/>
</dbReference>
<evidence type="ECO:0000313" key="10">
    <source>
        <dbReference type="Proteomes" id="UP000054279"/>
    </source>
</evidence>
<dbReference type="PROSITE" id="PS00943">
    <property type="entry name" value="UBIA"/>
    <property type="match status" value="1"/>
</dbReference>
<keyword evidence="7 8" id="KW-0472">Membrane</keyword>
<dbReference type="GO" id="GO:0005743">
    <property type="term" value="C:mitochondrial inner membrane"/>
    <property type="evidence" value="ECO:0007669"/>
    <property type="project" value="TreeGrafter"/>
</dbReference>
<evidence type="ECO:0000256" key="4">
    <source>
        <dbReference type="ARBA" id="ARBA00022679"/>
    </source>
</evidence>
<dbReference type="InterPro" id="IPR030470">
    <property type="entry name" value="UbiA_prenylTrfase_CS"/>
</dbReference>
<evidence type="ECO:0000256" key="1">
    <source>
        <dbReference type="ARBA" id="ARBA00001946"/>
    </source>
</evidence>
<sequence>MIFQRLGVFPNTDSRRVHPTLNPKGRLQADTVPPSWKPFVQLSRINMPSGAFLTFWPCAWGLLASAYRAEIPLLTTLYQLPAFFVGSVVLRSIACSWNYVCDKDFDVQVKRTEHRPLAAGRVSVKATLIFTIVQAATFVAIPVYPLFKRIMYWPQVWLRCYSTFLGKLLVTSFFYVDKQSVLKSLISWTIYYDTIYATIDVKDDLRIGLKSTAVLFGSWIRPILRLLCIGFIALLIATGILNEQSFGYYGISVLPTTLLLFWEIMTWDQSNPQSAFIRFDQNGRYVGIIVACGLAIDYVLKLQT</sequence>
<feature type="transmembrane region" description="Helical" evidence="8">
    <location>
        <begin position="246"/>
        <end position="262"/>
    </location>
</feature>
<keyword evidence="5 8" id="KW-0812">Transmembrane</keyword>
<dbReference type="AlphaFoldDB" id="A0A0C9W2X0"/>
<dbReference type="OrthoDB" id="18170at2759"/>
<evidence type="ECO:0000256" key="5">
    <source>
        <dbReference type="ARBA" id="ARBA00022692"/>
    </source>
</evidence>
<comment type="cofactor">
    <cofactor evidence="1">
        <name>Mg(2+)</name>
        <dbReference type="ChEBI" id="CHEBI:18420"/>
    </cofactor>
</comment>
<dbReference type="Gene3D" id="1.20.120.1780">
    <property type="entry name" value="UbiA prenyltransferase"/>
    <property type="match status" value="1"/>
</dbReference>
<dbReference type="GO" id="GO:0016765">
    <property type="term" value="F:transferase activity, transferring alkyl or aryl (other than methyl) groups"/>
    <property type="evidence" value="ECO:0007669"/>
    <property type="project" value="InterPro"/>
</dbReference>
<accession>A0A0C9W2X0</accession>
<dbReference type="PANTHER" id="PTHR11048">
    <property type="entry name" value="PRENYLTRANSFERASES"/>
    <property type="match status" value="1"/>
</dbReference>
<dbReference type="InterPro" id="IPR039653">
    <property type="entry name" value="Prenyltransferase"/>
</dbReference>
<keyword evidence="4" id="KW-0808">Transferase</keyword>
<feature type="transmembrane region" description="Helical" evidence="8">
    <location>
        <begin position="283"/>
        <end position="300"/>
    </location>
</feature>
<dbReference type="Proteomes" id="UP000054279">
    <property type="component" value="Unassembled WGS sequence"/>
</dbReference>
<comment type="subcellular location">
    <subcellularLocation>
        <location evidence="2">Membrane</location>
        <topology evidence="2">Multi-pass membrane protein</topology>
    </subcellularLocation>
</comment>
<dbReference type="HOGENOM" id="CLU_034879_3_0_1"/>
<name>A0A0C9W2X0_SPHS4</name>
<dbReference type="InterPro" id="IPR044878">
    <property type="entry name" value="UbiA_sf"/>
</dbReference>
<evidence type="ECO:0000313" key="9">
    <source>
        <dbReference type="EMBL" id="KIJ46015.1"/>
    </source>
</evidence>
<dbReference type="GO" id="GO:0006744">
    <property type="term" value="P:ubiquinone biosynthetic process"/>
    <property type="evidence" value="ECO:0007669"/>
    <property type="project" value="TreeGrafter"/>
</dbReference>
<evidence type="ECO:0000256" key="7">
    <source>
        <dbReference type="ARBA" id="ARBA00023136"/>
    </source>
</evidence>
<reference evidence="9 10" key="1">
    <citation type="submission" date="2014-06" db="EMBL/GenBank/DDBJ databases">
        <title>Evolutionary Origins and Diversification of the Mycorrhizal Mutualists.</title>
        <authorList>
            <consortium name="DOE Joint Genome Institute"/>
            <consortium name="Mycorrhizal Genomics Consortium"/>
            <person name="Kohler A."/>
            <person name="Kuo A."/>
            <person name="Nagy L.G."/>
            <person name="Floudas D."/>
            <person name="Copeland A."/>
            <person name="Barry K.W."/>
            <person name="Cichocki N."/>
            <person name="Veneault-Fourrey C."/>
            <person name="LaButti K."/>
            <person name="Lindquist E.A."/>
            <person name="Lipzen A."/>
            <person name="Lundell T."/>
            <person name="Morin E."/>
            <person name="Murat C."/>
            <person name="Riley R."/>
            <person name="Ohm R."/>
            <person name="Sun H."/>
            <person name="Tunlid A."/>
            <person name="Henrissat B."/>
            <person name="Grigoriev I.V."/>
            <person name="Hibbett D.S."/>
            <person name="Martin F."/>
        </authorList>
    </citation>
    <scope>NUCLEOTIDE SEQUENCE [LARGE SCALE GENOMIC DNA]</scope>
    <source>
        <strain evidence="9 10">SS14</strain>
    </source>
</reference>
<gene>
    <name evidence="9" type="ORF">M422DRAFT_165770</name>
</gene>
<dbReference type="CDD" id="cd13959">
    <property type="entry name" value="PT_UbiA_COQ2"/>
    <property type="match status" value="1"/>
</dbReference>
<dbReference type="InterPro" id="IPR000537">
    <property type="entry name" value="UbiA_prenyltransferase"/>
</dbReference>
<evidence type="ECO:0000256" key="2">
    <source>
        <dbReference type="ARBA" id="ARBA00004141"/>
    </source>
</evidence>
<evidence type="ECO:0000256" key="6">
    <source>
        <dbReference type="ARBA" id="ARBA00022989"/>
    </source>
</evidence>
<organism evidence="9 10">
    <name type="scientific">Sphaerobolus stellatus (strain SS14)</name>
    <dbReference type="NCBI Taxonomy" id="990650"/>
    <lineage>
        <taxon>Eukaryota</taxon>
        <taxon>Fungi</taxon>
        <taxon>Dikarya</taxon>
        <taxon>Basidiomycota</taxon>
        <taxon>Agaricomycotina</taxon>
        <taxon>Agaricomycetes</taxon>
        <taxon>Phallomycetidae</taxon>
        <taxon>Geastrales</taxon>
        <taxon>Sphaerobolaceae</taxon>
        <taxon>Sphaerobolus</taxon>
    </lineage>
</organism>
<comment type="similarity">
    <text evidence="3">Belongs to the UbiA prenyltransferase family.</text>
</comment>
<proteinExistence type="inferred from homology"/>
<evidence type="ECO:0000256" key="3">
    <source>
        <dbReference type="ARBA" id="ARBA00005985"/>
    </source>
</evidence>
<feature type="transmembrane region" description="Helical" evidence="8">
    <location>
        <begin position="223"/>
        <end position="240"/>
    </location>
</feature>
<feature type="transmembrane region" description="Helical" evidence="8">
    <location>
        <begin position="81"/>
        <end position="101"/>
    </location>
</feature>
<feature type="transmembrane region" description="Helical" evidence="8">
    <location>
        <begin position="51"/>
        <end position="69"/>
    </location>
</feature>
<feature type="transmembrane region" description="Helical" evidence="8">
    <location>
        <begin position="122"/>
        <end position="144"/>
    </location>
</feature>
<dbReference type="Gene3D" id="1.10.357.140">
    <property type="entry name" value="UbiA prenyltransferase"/>
    <property type="match status" value="1"/>
</dbReference>
<keyword evidence="6 8" id="KW-1133">Transmembrane helix</keyword>
<dbReference type="FunFam" id="1.20.120.1780:FF:000001">
    <property type="entry name" value="4-hydroxybenzoate octaprenyltransferase"/>
    <property type="match status" value="1"/>
</dbReference>
<dbReference type="Pfam" id="PF01040">
    <property type="entry name" value="UbiA"/>
    <property type="match status" value="1"/>
</dbReference>
<keyword evidence="10" id="KW-1185">Reference proteome</keyword>
<evidence type="ECO:0000256" key="8">
    <source>
        <dbReference type="SAM" id="Phobius"/>
    </source>
</evidence>
<protein>
    <submittedName>
        <fullName evidence="9">Uncharacterized protein</fullName>
    </submittedName>
</protein>